<dbReference type="Proteomes" id="UP001732700">
    <property type="component" value="Chromosome 5D"/>
</dbReference>
<dbReference type="EnsemblPlants" id="AVESA.00010b.r2.5DG0966570.1">
    <property type="protein sequence ID" value="AVESA.00010b.r2.5DG0966570.1.CDS"/>
    <property type="gene ID" value="AVESA.00010b.r2.5DG0966570"/>
</dbReference>
<evidence type="ECO:0000313" key="2">
    <source>
        <dbReference type="Proteomes" id="UP001732700"/>
    </source>
</evidence>
<proteinExistence type="predicted"/>
<name>A0ACD5YFJ4_AVESA</name>
<organism evidence="1 2">
    <name type="scientific">Avena sativa</name>
    <name type="common">Oat</name>
    <dbReference type="NCBI Taxonomy" id="4498"/>
    <lineage>
        <taxon>Eukaryota</taxon>
        <taxon>Viridiplantae</taxon>
        <taxon>Streptophyta</taxon>
        <taxon>Embryophyta</taxon>
        <taxon>Tracheophyta</taxon>
        <taxon>Spermatophyta</taxon>
        <taxon>Magnoliopsida</taxon>
        <taxon>Liliopsida</taxon>
        <taxon>Poales</taxon>
        <taxon>Poaceae</taxon>
        <taxon>BOP clade</taxon>
        <taxon>Pooideae</taxon>
        <taxon>Poodae</taxon>
        <taxon>Poeae</taxon>
        <taxon>Poeae Chloroplast Group 1 (Aveneae type)</taxon>
        <taxon>Aveninae</taxon>
        <taxon>Avena</taxon>
    </lineage>
</organism>
<evidence type="ECO:0000313" key="1">
    <source>
        <dbReference type="EnsemblPlants" id="AVESA.00010b.r2.5DG0966570.1.CDS"/>
    </source>
</evidence>
<sequence>MRREGPEKKIAAENPARRPPSSGVSLSCPGMKNEDEQEESTGSAPGQVLSGRNLKRLRSKVWDDFTPIYIDGKLTRAECMHCHQVFNNNGTSKLLKHLAKCSPISQKRPVQQKLPFLLTSQNKSPDTTDALPKKKARVLPGILPHANMEIQKVDQNLSQEKLATRDQKTLASLDTPTDKGRKNQSRVELTVPEQDIPTDMNQNDPKVDQSEHREELVRILSAHGYLPSIGIHDRFSKFVACLNPVVKMPTGMYMHFRGLFEKEKTKLKEKFAALRSRVCLHAHVWHYDLVSPFLCLSVHYIDDDWEKQRNIITFHSVDPSCNADQLSQAVLSAIGDWGLRDKIFSITLDDAFLDDSVASDFKARLQDWNLCLAKRSLSRSANCWTSSMSADCSSSMSANRSLYVIRYATHLVNQVIQVGKDELHKVMDKSTKCSNYTKGHIPSVVRFPNSAYAPSPEDWSNMRKISKILQSLRRYMDEMLTCDSPVDLLNRLWNVKEVLHPEDNFYGDKTVSKELEKMQKKFIEYWNLYCLSICLPVIMDPSYRLECIKSCLRFKLYNYCLRHELDKEIEDYFQQVHDVLINLFYEYSDQLRDASCTPGSKSSRNIVVKGDDTLIDYYHHIVYPFSKRPMSELDQYLQEPGPCRGEQSVLQWWKEHSLTYPTLARMARDILAIPSSSDCSVAIRTARRRICESRYSHSYMVEEIVCIQDWLRSYGSLSEMPNCALFE</sequence>
<keyword evidence="2" id="KW-1185">Reference proteome</keyword>
<accession>A0ACD5YFJ4</accession>
<reference evidence="1" key="2">
    <citation type="submission" date="2025-09" db="UniProtKB">
        <authorList>
            <consortium name="EnsemblPlants"/>
        </authorList>
    </citation>
    <scope>IDENTIFICATION</scope>
</reference>
<reference evidence="1" key="1">
    <citation type="submission" date="2021-05" db="EMBL/GenBank/DDBJ databases">
        <authorList>
            <person name="Scholz U."/>
            <person name="Mascher M."/>
            <person name="Fiebig A."/>
        </authorList>
    </citation>
    <scope>NUCLEOTIDE SEQUENCE [LARGE SCALE GENOMIC DNA]</scope>
</reference>
<protein>
    <submittedName>
        <fullName evidence="1">Uncharacterized protein</fullName>
    </submittedName>
</protein>